<organism evidence="7 8">
    <name type="scientific">Rubroshorea leprosula</name>
    <dbReference type="NCBI Taxonomy" id="152421"/>
    <lineage>
        <taxon>Eukaryota</taxon>
        <taxon>Viridiplantae</taxon>
        <taxon>Streptophyta</taxon>
        <taxon>Embryophyta</taxon>
        <taxon>Tracheophyta</taxon>
        <taxon>Spermatophyta</taxon>
        <taxon>Magnoliopsida</taxon>
        <taxon>eudicotyledons</taxon>
        <taxon>Gunneridae</taxon>
        <taxon>Pentapetalae</taxon>
        <taxon>rosids</taxon>
        <taxon>malvids</taxon>
        <taxon>Malvales</taxon>
        <taxon>Dipterocarpaceae</taxon>
        <taxon>Rubroshorea</taxon>
    </lineage>
</organism>
<dbReference type="AlphaFoldDB" id="A0AAV5LTS7"/>
<dbReference type="SUPFAM" id="SSF53756">
    <property type="entry name" value="UDP-Glycosyltransferase/glycogen phosphorylase"/>
    <property type="match status" value="1"/>
</dbReference>
<name>A0AAV5LTS7_9ROSI</name>
<dbReference type="EMBL" id="BPVZ01000145">
    <property type="protein sequence ID" value="GKV40864.1"/>
    <property type="molecule type" value="Genomic_DNA"/>
</dbReference>
<evidence type="ECO:0000256" key="1">
    <source>
        <dbReference type="ARBA" id="ARBA00009995"/>
    </source>
</evidence>
<dbReference type="Pfam" id="PF00201">
    <property type="entry name" value="UDPGT"/>
    <property type="match status" value="1"/>
</dbReference>
<dbReference type="CDD" id="cd03784">
    <property type="entry name" value="GT1_Gtf-like"/>
    <property type="match status" value="1"/>
</dbReference>
<keyword evidence="3 4" id="KW-0808">Transferase</keyword>
<dbReference type="InterPro" id="IPR002213">
    <property type="entry name" value="UDP_glucos_trans"/>
</dbReference>
<dbReference type="PROSITE" id="PS00375">
    <property type="entry name" value="UDPGT"/>
    <property type="match status" value="1"/>
</dbReference>
<dbReference type="GO" id="GO:0035251">
    <property type="term" value="F:UDP-glucosyltransferase activity"/>
    <property type="evidence" value="ECO:0007669"/>
    <property type="project" value="TreeGrafter"/>
</dbReference>
<dbReference type="FunFam" id="3.40.50.2000:FF:000047">
    <property type="entry name" value="Glycosyltransferase"/>
    <property type="match status" value="1"/>
</dbReference>
<dbReference type="Proteomes" id="UP001054252">
    <property type="component" value="Unassembled WGS sequence"/>
</dbReference>
<proteinExistence type="inferred from homology"/>
<dbReference type="InterPro" id="IPR058980">
    <property type="entry name" value="Glyco_transf_N"/>
</dbReference>
<comment type="similarity">
    <text evidence="1 4">Belongs to the UDP-glycosyltransferase family.</text>
</comment>
<evidence type="ECO:0000256" key="4">
    <source>
        <dbReference type="RuleBase" id="RU003718"/>
    </source>
</evidence>
<comment type="caution">
    <text evidence="7">The sequence shown here is derived from an EMBL/GenBank/DDBJ whole genome shotgun (WGS) entry which is preliminary data.</text>
</comment>
<evidence type="ECO:0000259" key="6">
    <source>
        <dbReference type="Pfam" id="PF26168"/>
    </source>
</evidence>
<keyword evidence="8" id="KW-1185">Reference proteome</keyword>
<dbReference type="EC" id="2.4.1.-" evidence="5"/>
<keyword evidence="2 4" id="KW-0328">Glycosyltransferase</keyword>
<sequence length="533" mass="59726">MKQVMTKKQHKETKEGITILIQAESILLLCEVCPRIPQAMASQTFEPHFVFIPFMTPGHIIPMIDIARLLAQRNVTVTIATTPKNATRFDSIINRDTNSGLPIKFLQIEFPSFESGLPKGCESLDSLPSIDMLGNFFTAITMIQQPFEKSLQEMKPSPSCIVFDRSIPWIADTASKFRIPRILFDGMNCFTLLCNHNLHKSEIYRHVSEFEPFVVPGLPDQVEFTKAQLPGAFNPGSNNAFAPFRKQSRAAEKGVIGVLVNTFEELEPKYVKGYREATGHNVWCIGPVSLCNRGSSDKAERGNRAAAIDENQCLKWLDSQTPSSVVYVCFGSINRLIPGQLIELGLALEASSIRAFIWVIRGACKSEEIEKWLIEYRFEEKVKGRGLIIRGWAPQVLILSHPAIGGFLTHCGWNSILEGICAGVPMATWPMFAEQFYNEKLIVQVLDTGVRVGTPVVTHLGEEEKFGVLVKKEDIKKAIEKLMDEGEEGKQRRERARKFAAMAERAVEEGGSSYLNITLLIQDIVQQDKHTQL</sequence>
<evidence type="ECO:0000313" key="8">
    <source>
        <dbReference type="Proteomes" id="UP001054252"/>
    </source>
</evidence>
<dbReference type="Gene3D" id="3.40.50.2000">
    <property type="entry name" value="Glycogen Phosphorylase B"/>
    <property type="match status" value="2"/>
</dbReference>
<dbReference type="Pfam" id="PF26168">
    <property type="entry name" value="Glyco_transf_N"/>
    <property type="match status" value="1"/>
</dbReference>
<evidence type="ECO:0000256" key="3">
    <source>
        <dbReference type="ARBA" id="ARBA00022679"/>
    </source>
</evidence>
<dbReference type="PANTHER" id="PTHR48047:SF182">
    <property type="entry name" value="GLYCOSYLTRANSFERASE"/>
    <property type="match status" value="1"/>
</dbReference>
<dbReference type="PANTHER" id="PTHR48047">
    <property type="entry name" value="GLYCOSYLTRANSFERASE"/>
    <property type="match status" value="1"/>
</dbReference>
<protein>
    <recommendedName>
        <fullName evidence="5">Glycosyltransferase</fullName>
        <ecNumber evidence="5">2.4.1.-</ecNumber>
    </recommendedName>
</protein>
<evidence type="ECO:0000256" key="5">
    <source>
        <dbReference type="RuleBase" id="RU362057"/>
    </source>
</evidence>
<evidence type="ECO:0000256" key="2">
    <source>
        <dbReference type="ARBA" id="ARBA00022676"/>
    </source>
</evidence>
<accession>A0AAV5LTS7</accession>
<evidence type="ECO:0000313" key="7">
    <source>
        <dbReference type="EMBL" id="GKV40864.1"/>
    </source>
</evidence>
<feature type="domain" description="Glycosyltransferase N-terminal" evidence="6">
    <location>
        <begin position="50"/>
        <end position="288"/>
    </location>
</feature>
<reference evidence="7 8" key="1">
    <citation type="journal article" date="2021" name="Commun. Biol.">
        <title>The genome of Shorea leprosula (Dipterocarpaceae) highlights the ecological relevance of drought in aseasonal tropical rainforests.</title>
        <authorList>
            <person name="Ng K.K.S."/>
            <person name="Kobayashi M.J."/>
            <person name="Fawcett J.A."/>
            <person name="Hatakeyama M."/>
            <person name="Paape T."/>
            <person name="Ng C.H."/>
            <person name="Ang C.C."/>
            <person name="Tnah L.H."/>
            <person name="Lee C.T."/>
            <person name="Nishiyama T."/>
            <person name="Sese J."/>
            <person name="O'Brien M.J."/>
            <person name="Copetti D."/>
            <person name="Mohd Noor M.I."/>
            <person name="Ong R.C."/>
            <person name="Putra M."/>
            <person name="Sireger I.Z."/>
            <person name="Indrioko S."/>
            <person name="Kosugi Y."/>
            <person name="Izuno A."/>
            <person name="Isagi Y."/>
            <person name="Lee S.L."/>
            <person name="Shimizu K.K."/>
        </authorList>
    </citation>
    <scope>NUCLEOTIDE SEQUENCE [LARGE SCALE GENOMIC DNA]</scope>
    <source>
        <strain evidence="7">214</strain>
    </source>
</reference>
<gene>
    <name evidence="7" type="ORF">SLEP1_g48462</name>
</gene>
<dbReference type="InterPro" id="IPR035595">
    <property type="entry name" value="UDP_glycos_trans_CS"/>
</dbReference>
<dbReference type="FunFam" id="3.40.50.2000:FF:000071">
    <property type="entry name" value="Glycosyltransferase"/>
    <property type="match status" value="1"/>
</dbReference>